<evidence type="ECO:0000259" key="2">
    <source>
        <dbReference type="Pfam" id="PF08662"/>
    </source>
</evidence>
<dbReference type="RefSeq" id="WP_353959793.1">
    <property type="nucleotide sequence ID" value="NZ_JAKZGR010000014.1"/>
</dbReference>
<evidence type="ECO:0000256" key="1">
    <source>
        <dbReference type="SAM" id="Phobius"/>
    </source>
</evidence>
<dbReference type="Proteomes" id="UP001595766">
    <property type="component" value="Unassembled WGS sequence"/>
</dbReference>
<accession>A0ABV8EIJ4</accession>
<gene>
    <name evidence="3" type="ORF">ACFOUP_04480</name>
</gene>
<evidence type="ECO:0000313" key="3">
    <source>
        <dbReference type="EMBL" id="MFC3975621.1"/>
    </source>
</evidence>
<reference evidence="4" key="1">
    <citation type="journal article" date="2019" name="Int. J. Syst. Evol. Microbiol.">
        <title>The Global Catalogue of Microorganisms (GCM) 10K type strain sequencing project: providing services to taxonomists for standard genome sequencing and annotation.</title>
        <authorList>
            <consortium name="The Broad Institute Genomics Platform"/>
            <consortium name="The Broad Institute Genome Sequencing Center for Infectious Disease"/>
            <person name="Wu L."/>
            <person name="Ma J."/>
        </authorList>
    </citation>
    <scope>NUCLEOTIDE SEQUENCE [LARGE SCALE GENOMIC DNA]</scope>
    <source>
        <strain evidence="4">CECT 8551</strain>
    </source>
</reference>
<keyword evidence="1" id="KW-0472">Membrane</keyword>
<protein>
    <recommendedName>
        <fullName evidence="2">Translation initiation factor beta propellor-like domain-containing protein</fullName>
    </recommendedName>
</protein>
<keyword evidence="1" id="KW-0812">Transmembrane</keyword>
<name>A0ABV8EIJ4_9BACT</name>
<feature type="domain" description="Translation initiation factor beta propellor-like" evidence="2">
    <location>
        <begin position="12"/>
        <end position="64"/>
    </location>
</feature>
<keyword evidence="1" id="KW-1133">Transmembrane helix</keyword>
<dbReference type="EMBL" id="JBHSAV010000009">
    <property type="protein sequence ID" value="MFC3975621.1"/>
    <property type="molecule type" value="Genomic_DNA"/>
</dbReference>
<comment type="caution">
    <text evidence="3">The sequence shown here is derived from an EMBL/GenBank/DDBJ whole genome shotgun (WGS) entry which is preliminary data.</text>
</comment>
<sequence length="73" mass="8522">MPSQSTFRLWTSKSKITNFIWLNNINSFITIGGTFHSVLQLFGQNLPRVLQLPRGYYNMIIWNSNFIVKITIT</sequence>
<feature type="transmembrane region" description="Helical" evidence="1">
    <location>
        <begin position="21"/>
        <end position="43"/>
    </location>
</feature>
<dbReference type="InterPro" id="IPR013979">
    <property type="entry name" value="TIF_beta_prop-like"/>
</dbReference>
<organism evidence="3 4">
    <name type="scientific">Belliella kenyensis</name>
    <dbReference type="NCBI Taxonomy" id="1472724"/>
    <lineage>
        <taxon>Bacteria</taxon>
        <taxon>Pseudomonadati</taxon>
        <taxon>Bacteroidota</taxon>
        <taxon>Cytophagia</taxon>
        <taxon>Cytophagales</taxon>
        <taxon>Cyclobacteriaceae</taxon>
        <taxon>Belliella</taxon>
    </lineage>
</organism>
<dbReference type="Pfam" id="PF08662">
    <property type="entry name" value="eIF2A"/>
    <property type="match status" value="1"/>
</dbReference>
<keyword evidence="4" id="KW-1185">Reference proteome</keyword>
<proteinExistence type="predicted"/>
<evidence type="ECO:0000313" key="4">
    <source>
        <dbReference type="Proteomes" id="UP001595766"/>
    </source>
</evidence>